<keyword evidence="2 5" id="KW-0378">Hydrolase</keyword>
<evidence type="ECO:0000313" key="5">
    <source>
        <dbReference type="EMBL" id="MCT4795028.1"/>
    </source>
</evidence>
<dbReference type="PANTHER" id="PTHR48081:SF8">
    <property type="entry name" value="ALPHA_BETA HYDROLASE FOLD-3 DOMAIN-CONTAINING PROTEIN-RELATED"/>
    <property type="match status" value="1"/>
</dbReference>
<dbReference type="PANTHER" id="PTHR48081">
    <property type="entry name" value="AB HYDROLASE SUPERFAMILY PROTEIN C4A8.06C"/>
    <property type="match status" value="1"/>
</dbReference>
<gene>
    <name evidence="5" type="ORF">NQG31_05695</name>
</gene>
<reference evidence="5 6" key="1">
    <citation type="submission" date="2022-07" db="EMBL/GenBank/DDBJ databases">
        <title>Genomic and pangenome structural analysis of the polyextremophile Exiguobacterium.</title>
        <authorList>
            <person name="Shen L."/>
        </authorList>
    </citation>
    <scope>NUCLEOTIDE SEQUENCE [LARGE SCALE GENOMIC DNA]</scope>
    <source>
        <strain evidence="5 6">12_1</strain>
    </source>
</reference>
<protein>
    <submittedName>
        <fullName evidence="5">Alpha/beta hydrolase</fullName>
    </submittedName>
</protein>
<sequence length="359" mass="39601">MSNDVEVYERLVDRLKTARPSQTIDGVETITKPIPDSDVPGDLDPRVLATMRVFVPSDGPEIFDLASARASMGWPNRDVTKTVITTETVTIPSGDGDIPARMYRPDTTETLPAILFFHGGGFFGGTLDTVENPCKRLAEKANALVVSVDYRLAPEHPFPAGLDDCFAAVEWVYLQAEKLNVDRHQIAVAGDSAGGNLATACCLMDRAQGTNWITFQALVYPVVNLGSIPTEDYEWTLDRYEIKHHHDLIRGVVMALGDSENLLNQIYLQGKAELTDPLVSPLFAEDVTGLPPALIITAEYDYLRLEGEAYARKLARDGVKTRLIQYRGVDHAFMDKLGDYPQAEDCLAEIANGLKEMTR</sequence>
<dbReference type="InterPro" id="IPR029058">
    <property type="entry name" value="AB_hydrolase_fold"/>
</dbReference>
<comment type="similarity">
    <text evidence="1">Belongs to the 'GDXG' lipolytic enzyme family.</text>
</comment>
<dbReference type="InterPro" id="IPR013094">
    <property type="entry name" value="AB_hydrolase_3"/>
</dbReference>
<dbReference type="GO" id="GO:0016787">
    <property type="term" value="F:hydrolase activity"/>
    <property type="evidence" value="ECO:0007669"/>
    <property type="project" value="UniProtKB-KW"/>
</dbReference>
<evidence type="ECO:0000259" key="4">
    <source>
        <dbReference type="Pfam" id="PF07859"/>
    </source>
</evidence>
<feature type="active site" evidence="3">
    <location>
        <position position="192"/>
    </location>
</feature>
<evidence type="ECO:0000256" key="1">
    <source>
        <dbReference type="ARBA" id="ARBA00010515"/>
    </source>
</evidence>
<proteinExistence type="inferred from homology"/>
<evidence type="ECO:0000313" key="6">
    <source>
        <dbReference type="Proteomes" id="UP001206821"/>
    </source>
</evidence>
<dbReference type="Gene3D" id="3.40.50.1820">
    <property type="entry name" value="alpha/beta hydrolase"/>
    <property type="match status" value="1"/>
</dbReference>
<dbReference type="SUPFAM" id="SSF53474">
    <property type="entry name" value="alpha/beta-Hydrolases"/>
    <property type="match status" value="1"/>
</dbReference>
<name>A0ABT2KX95_9BACL</name>
<dbReference type="PROSITE" id="PS01174">
    <property type="entry name" value="LIPASE_GDXG_SER"/>
    <property type="match status" value="1"/>
</dbReference>
<organism evidence="5 6">
    <name type="scientific">Exiguobacterium alkaliphilum</name>
    <dbReference type="NCBI Taxonomy" id="1428684"/>
    <lineage>
        <taxon>Bacteria</taxon>
        <taxon>Bacillati</taxon>
        <taxon>Bacillota</taxon>
        <taxon>Bacilli</taxon>
        <taxon>Bacillales</taxon>
        <taxon>Bacillales Family XII. Incertae Sedis</taxon>
        <taxon>Exiguobacterium</taxon>
    </lineage>
</organism>
<dbReference type="InterPro" id="IPR033140">
    <property type="entry name" value="Lipase_GDXG_put_SER_AS"/>
</dbReference>
<dbReference type="InterPro" id="IPR050300">
    <property type="entry name" value="GDXG_lipolytic_enzyme"/>
</dbReference>
<evidence type="ECO:0000256" key="3">
    <source>
        <dbReference type="PROSITE-ProRule" id="PRU10038"/>
    </source>
</evidence>
<keyword evidence="6" id="KW-1185">Reference proteome</keyword>
<dbReference type="Proteomes" id="UP001206821">
    <property type="component" value="Unassembled WGS sequence"/>
</dbReference>
<dbReference type="EMBL" id="JANIEK010000016">
    <property type="protein sequence ID" value="MCT4795028.1"/>
    <property type="molecule type" value="Genomic_DNA"/>
</dbReference>
<evidence type="ECO:0000256" key="2">
    <source>
        <dbReference type="ARBA" id="ARBA00022801"/>
    </source>
</evidence>
<accession>A0ABT2KX95</accession>
<feature type="domain" description="Alpha/beta hydrolase fold-3" evidence="4">
    <location>
        <begin position="114"/>
        <end position="334"/>
    </location>
</feature>
<dbReference type="RefSeq" id="WP_034817007.1">
    <property type="nucleotide sequence ID" value="NZ_JANIEK010000016.1"/>
</dbReference>
<dbReference type="Pfam" id="PF07859">
    <property type="entry name" value="Abhydrolase_3"/>
    <property type="match status" value="1"/>
</dbReference>
<comment type="caution">
    <text evidence="5">The sequence shown here is derived from an EMBL/GenBank/DDBJ whole genome shotgun (WGS) entry which is preliminary data.</text>
</comment>